<keyword evidence="8" id="KW-0812">Transmembrane</keyword>
<feature type="domain" description="Histidine kinase" evidence="9">
    <location>
        <begin position="473"/>
        <end position="581"/>
    </location>
</feature>
<evidence type="ECO:0000256" key="1">
    <source>
        <dbReference type="ARBA" id="ARBA00000085"/>
    </source>
</evidence>
<dbReference type="Pfam" id="PF00672">
    <property type="entry name" value="HAMP"/>
    <property type="match status" value="1"/>
</dbReference>
<dbReference type="EMBL" id="JAHQCW010000018">
    <property type="protein sequence ID" value="MBU9737256.1"/>
    <property type="molecule type" value="Genomic_DNA"/>
</dbReference>
<dbReference type="InterPro" id="IPR010559">
    <property type="entry name" value="Sig_transdc_His_kin_internal"/>
</dbReference>
<dbReference type="PANTHER" id="PTHR34220:SF7">
    <property type="entry name" value="SENSOR HISTIDINE KINASE YPDA"/>
    <property type="match status" value="1"/>
</dbReference>
<keyword evidence="12" id="KW-1185">Reference proteome</keyword>
<evidence type="ECO:0000313" key="11">
    <source>
        <dbReference type="EMBL" id="MBU9737256.1"/>
    </source>
</evidence>
<evidence type="ECO:0000256" key="5">
    <source>
        <dbReference type="ARBA" id="ARBA00022679"/>
    </source>
</evidence>
<evidence type="ECO:0000256" key="7">
    <source>
        <dbReference type="ARBA" id="ARBA00023012"/>
    </source>
</evidence>
<dbReference type="GO" id="GO:0016020">
    <property type="term" value="C:membrane"/>
    <property type="evidence" value="ECO:0007669"/>
    <property type="project" value="UniProtKB-SubCell"/>
</dbReference>
<dbReference type="InterPro" id="IPR003594">
    <property type="entry name" value="HATPase_dom"/>
</dbReference>
<evidence type="ECO:0000259" key="10">
    <source>
        <dbReference type="PROSITE" id="PS50885"/>
    </source>
</evidence>
<accession>A0A949K578</accession>
<feature type="transmembrane region" description="Helical" evidence="8">
    <location>
        <begin position="21"/>
        <end position="41"/>
    </location>
</feature>
<keyword evidence="6 11" id="KW-0418">Kinase</keyword>
<dbReference type="Gene3D" id="6.10.340.10">
    <property type="match status" value="1"/>
</dbReference>
<dbReference type="Proteomes" id="UP000712157">
    <property type="component" value="Unassembled WGS sequence"/>
</dbReference>
<dbReference type="PANTHER" id="PTHR34220">
    <property type="entry name" value="SENSOR HISTIDINE KINASE YPDA"/>
    <property type="match status" value="1"/>
</dbReference>
<protein>
    <recommendedName>
        <fullName evidence="3">histidine kinase</fullName>
        <ecNumber evidence="3">2.7.13.3</ecNumber>
    </recommendedName>
</protein>
<keyword evidence="7" id="KW-0902">Two-component regulatory system</keyword>
<dbReference type="RefSeq" id="WP_238721857.1">
    <property type="nucleotide sequence ID" value="NZ_JAHQCW010000018.1"/>
</dbReference>
<dbReference type="SMART" id="SM00387">
    <property type="entry name" value="HATPase_c"/>
    <property type="match status" value="1"/>
</dbReference>
<dbReference type="EC" id="2.7.13.3" evidence="3"/>
<organism evidence="11 12">
    <name type="scientific">Diplocloster agilis</name>
    <dbReference type="NCBI Taxonomy" id="2850323"/>
    <lineage>
        <taxon>Bacteria</taxon>
        <taxon>Bacillati</taxon>
        <taxon>Bacillota</taxon>
        <taxon>Clostridia</taxon>
        <taxon>Lachnospirales</taxon>
        <taxon>Lachnospiraceae</taxon>
        <taxon>Diplocloster</taxon>
    </lineage>
</organism>
<dbReference type="InterPro" id="IPR005467">
    <property type="entry name" value="His_kinase_dom"/>
</dbReference>
<dbReference type="InterPro" id="IPR036890">
    <property type="entry name" value="HATPase_C_sf"/>
</dbReference>
<keyword evidence="4" id="KW-0597">Phosphoprotein</keyword>
<dbReference type="AlphaFoldDB" id="A0A949K578"/>
<evidence type="ECO:0000259" key="9">
    <source>
        <dbReference type="PROSITE" id="PS50109"/>
    </source>
</evidence>
<dbReference type="Pfam" id="PF06580">
    <property type="entry name" value="His_kinase"/>
    <property type="match status" value="1"/>
</dbReference>
<name>A0A949K578_9FIRM</name>
<dbReference type="SUPFAM" id="SSF158472">
    <property type="entry name" value="HAMP domain-like"/>
    <property type="match status" value="1"/>
</dbReference>
<dbReference type="CDD" id="cd06225">
    <property type="entry name" value="HAMP"/>
    <property type="match status" value="1"/>
</dbReference>
<keyword evidence="8" id="KW-0472">Membrane</keyword>
<evidence type="ECO:0000313" key="12">
    <source>
        <dbReference type="Proteomes" id="UP000712157"/>
    </source>
</evidence>
<reference evidence="11" key="1">
    <citation type="submission" date="2021-06" db="EMBL/GenBank/DDBJ databases">
        <title>Description of novel taxa of the family Lachnospiraceae.</title>
        <authorList>
            <person name="Chaplin A.V."/>
            <person name="Sokolova S.R."/>
            <person name="Pikina A.P."/>
            <person name="Korzhanova M."/>
            <person name="Belova V."/>
            <person name="Korostin D."/>
            <person name="Efimov B.A."/>
        </authorList>
    </citation>
    <scope>NUCLEOTIDE SEQUENCE</scope>
    <source>
        <strain evidence="11">ASD5720</strain>
    </source>
</reference>
<dbReference type="SMART" id="SM00304">
    <property type="entry name" value="HAMP"/>
    <property type="match status" value="1"/>
</dbReference>
<evidence type="ECO:0000256" key="4">
    <source>
        <dbReference type="ARBA" id="ARBA00022553"/>
    </source>
</evidence>
<dbReference type="PROSITE" id="PS50109">
    <property type="entry name" value="HIS_KIN"/>
    <property type="match status" value="1"/>
</dbReference>
<dbReference type="Pfam" id="PF02518">
    <property type="entry name" value="HATPase_c"/>
    <property type="match status" value="1"/>
</dbReference>
<comment type="catalytic activity">
    <reaction evidence="1">
        <text>ATP + protein L-histidine = ADP + protein N-phospho-L-histidine.</text>
        <dbReference type="EC" id="2.7.13.3"/>
    </reaction>
</comment>
<sequence>MKRTLEKIKRFFGNLPIQTKLIVIMIGLVFLSVVSLATYFYKTSSTLILDNSRHYIQNTMSQIGKNIDHNIESIDKVLFDISTNREIQERLKLVNQNKLDAYEEVEVGNDIKNKLISQITKESVIGAAFLYRLDGTVYVTKDTNYPEPLELPKGVIFDAKGSNVWFDPDPSISVIPVGKMIYSLTNQKPLGYIILYVDAEYIENVFQNIVFTKNDQIFLVNSDGGILLGDSGGEPFSIELLSDKQGDGLVRRVRIADVNKQVCSVALKNVDWMLVSISEDEKYNEQLRNLQQITIGLLVLILAVITVLSIWVARGISRPVKELANAMGQFAKGDFDIHTTEKYNDEVGQLHKSFNKMVTDMKSLVHDVYEEKSLKQQAQIKALQMQINPHFLYNTLDTIHWLANLHQETDIAEVSRSLGYLMRFSLREEELVSFEEELDAVEAYMRIQKYRYGDSLKIDIDVEEEVLYENVPRHIMLPLIENGIEHGLSKKQGEKQIRITGRMLKESILIKISDNGIGMNEETVRHILEDPIDRKKGKHMSIGVQNVHKRLKLRFGESFGLRIQSREQEGTCVTIEIPIEEENHEIL</sequence>
<dbReference type="PROSITE" id="PS50885">
    <property type="entry name" value="HAMP"/>
    <property type="match status" value="1"/>
</dbReference>
<dbReference type="SUPFAM" id="SSF55874">
    <property type="entry name" value="ATPase domain of HSP90 chaperone/DNA topoisomerase II/histidine kinase"/>
    <property type="match status" value="1"/>
</dbReference>
<comment type="subcellular location">
    <subcellularLocation>
        <location evidence="2">Membrane</location>
    </subcellularLocation>
</comment>
<evidence type="ECO:0000256" key="2">
    <source>
        <dbReference type="ARBA" id="ARBA00004370"/>
    </source>
</evidence>
<proteinExistence type="predicted"/>
<dbReference type="InterPro" id="IPR003660">
    <property type="entry name" value="HAMP_dom"/>
</dbReference>
<gene>
    <name evidence="11" type="ORF">KTH89_11965</name>
</gene>
<feature type="transmembrane region" description="Helical" evidence="8">
    <location>
        <begin position="293"/>
        <end position="313"/>
    </location>
</feature>
<comment type="caution">
    <text evidence="11">The sequence shown here is derived from an EMBL/GenBank/DDBJ whole genome shotgun (WGS) entry which is preliminary data.</text>
</comment>
<dbReference type="InterPro" id="IPR050640">
    <property type="entry name" value="Bact_2-comp_sensor_kinase"/>
</dbReference>
<feature type="domain" description="HAMP" evidence="10">
    <location>
        <begin position="314"/>
        <end position="366"/>
    </location>
</feature>
<evidence type="ECO:0000256" key="8">
    <source>
        <dbReference type="SAM" id="Phobius"/>
    </source>
</evidence>
<dbReference type="GO" id="GO:0000155">
    <property type="term" value="F:phosphorelay sensor kinase activity"/>
    <property type="evidence" value="ECO:0007669"/>
    <property type="project" value="InterPro"/>
</dbReference>
<keyword evidence="8" id="KW-1133">Transmembrane helix</keyword>
<dbReference type="Gene3D" id="3.30.565.10">
    <property type="entry name" value="Histidine kinase-like ATPase, C-terminal domain"/>
    <property type="match status" value="1"/>
</dbReference>
<evidence type="ECO:0000256" key="3">
    <source>
        <dbReference type="ARBA" id="ARBA00012438"/>
    </source>
</evidence>
<keyword evidence="5" id="KW-0808">Transferase</keyword>
<evidence type="ECO:0000256" key="6">
    <source>
        <dbReference type="ARBA" id="ARBA00022777"/>
    </source>
</evidence>